<dbReference type="GO" id="GO:0015276">
    <property type="term" value="F:ligand-gated monoatomic ion channel activity"/>
    <property type="evidence" value="ECO:0007669"/>
    <property type="project" value="InterPro"/>
</dbReference>
<feature type="domain" description="Ionotropic glutamate receptor C-terminal" evidence="17">
    <location>
        <begin position="400"/>
        <end position="778"/>
    </location>
</feature>
<evidence type="ECO:0000256" key="8">
    <source>
        <dbReference type="ARBA" id="ARBA00023136"/>
    </source>
</evidence>
<protein>
    <submittedName>
        <fullName evidence="20">Glutamate receptor ionotropic, kainate 2</fullName>
    </submittedName>
</protein>
<dbReference type="InterPro" id="IPR001828">
    <property type="entry name" value="ANF_lig-bd_rcpt"/>
</dbReference>
<keyword evidence="7" id="KW-0406">Ion transport</keyword>
<feature type="transmembrane region" description="Helical" evidence="15">
    <location>
        <begin position="609"/>
        <end position="629"/>
    </location>
</feature>
<keyword evidence="19" id="KW-1185">Reference proteome</keyword>
<dbReference type="FunFam" id="3.40.190.10:FF:000024">
    <property type="entry name" value="Glutamate receptor, ionotropic, delta 1"/>
    <property type="match status" value="1"/>
</dbReference>
<dbReference type="InterPro" id="IPR028082">
    <property type="entry name" value="Peripla_BP_I"/>
</dbReference>
<dbReference type="Pfam" id="PF00060">
    <property type="entry name" value="Lig_chan"/>
    <property type="match status" value="1"/>
</dbReference>
<dbReference type="Gene3D" id="1.10.287.70">
    <property type="match status" value="1"/>
</dbReference>
<evidence type="ECO:0000259" key="18">
    <source>
        <dbReference type="SMART" id="SM00918"/>
    </source>
</evidence>
<comment type="similarity">
    <text evidence="2">Belongs to the glutamate-gated ion channel (TC 1.A.10.1) family.</text>
</comment>
<evidence type="ECO:0000256" key="3">
    <source>
        <dbReference type="ARBA" id="ARBA00022448"/>
    </source>
</evidence>
<name>A0AAJ7WJC1_9ACAR</name>
<organism evidence="19 20">
    <name type="scientific">Galendromus occidentalis</name>
    <name type="common">western predatory mite</name>
    <dbReference type="NCBI Taxonomy" id="34638"/>
    <lineage>
        <taxon>Eukaryota</taxon>
        <taxon>Metazoa</taxon>
        <taxon>Ecdysozoa</taxon>
        <taxon>Arthropoda</taxon>
        <taxon>Chelicerata</taxon>
        <taxon>Arachnida</taxon>
        <taxon>Acari</taxon>
        <taxon>Parasitiformes</taxon>
        <taxon>Mesostigmata</taxon>
        <taxon>Gamasina</taxon>
        <taxon>Phytoseioidea</taxon>
        <taxon>Phytoseiidae</taxon>
        <taxon>Typhlodrominae</taxon>
        <taxon>Galendromus</taxon>
    </lineage>
</organism>
<keyword evidence="6" id="KW-0770">Synapse</keyword>
<feature type="signal peptide" evidence="16">
    <location>
        <begin position="1"/>
        <end position="18"/>
    </location>
</feature>
<evidence type="ECO:0000313" key="19">
    <source>
        <dbReference type="Proteomes" id="UP000694867"/>
    </source>
</evidence>
<feature type="transmembrane region" description="Helical" evidence="15">
    <location>
        <begin position="798"/>
        <end position="819"/>
    </location>
</feature>
<accession>A0AAJ7WJC1</accession>
<keyword evidence="10" id="KW-0325">Glycoprotein</keyword>
<dbReference type="PANTHER" id="PTHR18966">
    <property type="entry name" value="IONOTROPIC GLUTAMATE RECEPTOR"/>
    <property type="match status" value="1"/>
</dbReference>
<evidence type="ECO:0000256" key="13">
    <source>
        <dbReference type="ARBA" id="ARBA00023303"/>
    </source>
</evidence>
<dbReference type="SUPFAM" id="SSF53822">
    <property type="entry name" value="Periplasmic binding protein-like I"/>
    <property type="match status" value="1"/>
</dbReference>
<dbReference type="Pfam" id="PF10613">
    <property type="entry name" value="Lig_chan-Glu_bd"/>
    <property type="match status" value="1"/>
</dbReference>
<evidence type="ECO:0000256" key="15">
    <source>
        <dbReference type="SAM" id="Phobius"/>
    </source>
</evidence>
<dbReference type="AlphaFoldDB" id="A0AAJ7WJC1"/>
<dbReference type="RefSeq" id="XP_028968996.1">
    <property type="nucleotide sequence ID" value="XM_029113163.1"/>
</dbReference>
<keyword evidence="11" id="KW-0628">Postsynaptic cell membrane</keyword>
<dbReference type="InterPro" id="IPR015683">
    <property type="entry name" value="Ionotropic_Glu_rcpt"/>
</dbReference>
<evidence type="ECO:0000256" key="2">
    <source>
        <dbReference type="ARBA" id="ARBA00008685"/>
    </source>
</evidence>
<evidence type="ECO:0000256" key="11">
    <source>
        <dbReference type="ARBA" id="ARBA00023257"/>
    </source>
</evidence>
<dbReference type="Pfam" id="PF01094">
    <property type="entry name" value="ANF_receptor"/>
    <property type="match status" value="1"/>
</dbReference>
<proteinExistence type="inferred from homology"/>
<evidence type="ECO:0000256" key="12">
    <source>
        <dbReference type="ARBA" id="ARBA00023286"/>
    </source>
</evidence>
<gene>
    <name evidence="20" type="primary">LOC100900332</name>
</gene>
<dbReference type="InterPro" id="IPR019594">
    <property type="entry name" value="Glu/Gly-bd"/>
</dbReference>
<keyword evidence="16" id="KW-0732">Signal</keyword>
<evidence type="ECO:0000256" key="1">
    <source>
        <dbReference type="ARBA" id="ARBA00004141"/>
    </source>
</evidence>
<evidence type="ECO:0000256" key="16">
    <source>
        <dbReference type="SAM" id="SignalP"/>
    </source>
</evidence>
<keyword evidence="5 15" id="KW-1133">Transmembrane helix</keyword>
<keyword evidence="13" id="KW-0407">Ion channel</keyword>
<evidence type="ECO:0000256" key="6">
    <source>
        <dbReference type="ARBA" id="ARBA00023018"/>
    </source>
</evidence>
<keyword evidence="9 20" id="KW-0675">Receptor</keyword>
<keyword evidence="4 15" id="KW-0812">Transmembrane</keyword>
<dbReference type="Proteomes" id="UP000694867">
    <property type="component" value="Unplaced"/>
</dbReference>
<dbReference type="SMART" id="SM00079">
    <property type="entry name" value="PBPe"/>
    <property type="match status" value="1"/>
</dbReference>
<dbReference type="GeneID" id="100900332"/>
<dbReference type="SMART" id="SM00918">
    <property type="entry name" value="Lig_chan-Glu_bd"/>
    <property type="match status" value="1"/>
</dbReference>
<sequence>MWWILSILLAGLQILANAGDLPVMKIGALLDEDDAASSTVIDNVLQRINGDHKILPRFRLQVVKVRVANSFVAAKTVCSLIDEGCVAIIGPTQHEAHKTAQEISARLQVPFFVRCLQDGQESGSSTTFHLLPPQPSITRAFSDIIRAKRWKNYALIYEKNQDLIELADLVKDKRVLLYQYQKGERGSKRLIREIGSDPQNNYIVHLTAERANEFFRLAGIVGLLSEYFSYLVTAEDFHTWQLPSEALSNITALQLLQQEPGNFAPTQDNKRQRVNKNSPLKYHSALLHDYIMIFARAVGTLSRTQNMAPVSDASCHKPSDGWPMGLTIATQIKATSIHGLFGHIQFDTFGERSNYSLLVTEYKDGSIVKVGNWSPTSGINYNRNSSWEKVHVEQSLRNRSLRVVTLLSAPYVMRRRSGSPPAPGGTAADGELEGFCIDLLHELSRMLHFKYEIRFVNDSRHGARDRHGHWDGLIRDILDMEADVALADLTVTSDRARVVSFTTPFMASNIEVLYKPPSSVGDLASLVRGVFSPLSQEVWISGVLCLVVATFVLFYASKLSPRDRIVKLSPKQADERIWSTPRFSFGDIVHIALSCALRQPLISRRPRGVATRILILVLYVASFVFWSVYTARLTAQFVQRRMHFSELQDVGDLLRLKDVHFGYVANTSSQLYLQGADYDPISTVWAIMTGEGDHPTSSAEGLRKVHAGGYAFFLESPTAEYHQRRDCSLLKIHSGIETSGYAIATPRASPYTEHFSSALMRLKENEVIHRLQHKWFSSRAECKAPPWGQLDVTGVSPVLLLLGAACALATVIGVVECACSAARRQPKKAKAVSSEPKPPPDVPDNNQLVSAVTALLSPAQSSAEEHLRSHCKTLDLHTLPSMPNILPPADLYMNYDNS</sequence>
<evidence type="ECO:0000259" key="17">
    <source>
        <dbReference type="SMART" id="SM00079"/>
    </source>
</evidence>
<evidence type="ECO:0000256" key="5">
    <source>
        <dbReference type="ARBA" id="ARBA00022989"/>
    </source>
</evidence>
<evidence type="ECO:0000256" key="4">
    <source>
        <dbReference type="ARBA" id="ARBA00022692"/>
    </source>
</evidence>
<dbReference type="GO" id="GO:0045211">
    <property type="term" value="C:postsynaptic membrane"/>
    <property type="evidence" value="ECO:0007669"/>
    <property type="project" value="UniProtKB-SubCell"/>
</dbReference>
<keyword evidence="12" id="KW-1071">Ligand-gated ion channel</keyword>
<evidence type="ECO:0000256" key="14">
    <source>
        <dbReference type="ARBA" id="ARBA00034100"/>
    </source>
</evidence>
<dbReference type="SUPFAM" id="SSF53850">
    <property type="entry name" value="Periplasmic binding protein-like II"/>
    <property type="match status" value="1"/>
</dbReference>
<comment type="subcellular location">
    <subcellularLocation>
        <location evidence="1">Membrane</location>
        <topology evidence="1">Multi-pass membrane protein</topology>
    </subcellularLocation>
    <subcellularLocation>
        <location evidence="14">Postsynaptic cell membrane</location>
    </subcellularLocation>
</comment>
<feature type="transmembrane region" description="Helical" evidence="15">
    <location>
        <begin position="538"/>
        <end position="557"/>
    </location>
</feature>
<dbReference type="Gene3D" id="3.40.50.2300">
    <property type="match status" value="2"/>
</dbReference>
<dbReference type="KEGG" id="goe:100900332"/>
<dbReference type="InterPro" id="IPR001320">
    <property type="entry name" value="Iontro_rcpt_C"/>
</dbReference>
<keyword evidence="8 15" id="KW-0472">Membrane</keyword>
<feature type="domain" description="Ionotropic glutamate receptor L-glutamate and glycine-binding" evidence="18">
    <location>
        <begin position="410"/>
        <end position="479"/>
    </location>
</feature>
<feature type="chain" id="PRO_5042523208" evidence="16">
    <location>
        <begin position="19"/>
        <end position="898"/>
    </location>
</feature>
<reference evidence="20" key="1">
    <citation type="submission" date="2025-08" db="UniProtKB">
        <authorList>
            <consortium name="RefSeq"/>
        </authorList>
    </citation>
    <scope>IDENTIFICATION</scope>
</reference>
<evidence type="ECO:0000256" key="9">
    <source>
        <dbReference type="ARBA" id="ARBA00023170"/>
    </source>
</evidence>
<keyword evidence="3" id="KW-0813">Transport</keyword>
<dbReference type="Gene3D" id="3.40.190.10">
    <property type="entry name" value="Periplasmic binding protein-like II"/>
    <property type="match status" value="2"/>
</dbReference>
<evidence type="ECO:0000313" key="20">
    <source>
        <dbReference type="RefSeq" id="XP_028968996.1"/>
    </source>
</evidence>
<evidence type="ECO:0000256" key="10">
    <source>
        <dbReference type="ARBA" id="ARBA00023180"/>
    </source>
</evidence>
<evidence type="ECO:0000256" key="7">
    <source>
        <dbReference type="ARBA" id="ARBA00023065"/>
    </source>
</evidence>